<keyword evidence="2" id="KW-1185">Reference proteome</keyword>
<proteinExistence type="predicted"/>
<protein>
    <submittedName>
        <fullName evidence="1">Uncharacterized protein</fullName>
    </submittedName>
</protein>
<dbReference type="Proteomes" id="UP000239895">
    <property type="component" value="Unassembled WGS sequence"/>
</dbReference>
<gene>
    <name evidence="1" type="ORF">BCL65_10334</name>
</gene>
<dbReference type="InterPro" id="IPR029058">
    <property type="entry name" value="AB_hydrolase_fold"/>
</dbReference>
<accession>A0ABX5EFT6</accession>
<evidence type="ECO:0000313" key="1">
    <source>
        <dbReference type="EMBL" id="PRZ08109.1"/>
    </source>
</evidence>
<sequence length="318" mass="35302">MRGLELLSSCINCCDSCVVYIKVSKEMIRLTTASMPRVVPDLGRYEAEQRPHWARDDAAPGRFVSSSSIRDDIDLFYFADLRESDVLRVNLHGAVRPTDTYPRFDRIGSSTGTGDSFVSFADPTLALSPELRLGWYLGASGWDPIHSMVSVVQRALEVSGAKSLIFVGGSGGGFAALRTALHFKDARVFCFNPQIDVSAYHPRAVENYVRIAHGGNAENAFEADPARTDMVHAYRDANSRPKVFYSQNISDAFHIRNHYLPFKRAMSVIGADGTSADGQIRFHLYDSERDGHAAPAPREFRSLFSQAVDWYRADSPIP</sequence>
<dbReference type="SUPFAM" id="SSF53474">
    <property type="entry name" value="alpha/beta-Hydrolases"/>
    <property type="match status" value="1"/>
</dbReference>
<evidence type="ECO:0000313" key="2">
    <source>
        <dbReference type="Proteomes" id="UP000239895"/>
    </source>
</evidence>
<dbReference type="EMBL" id="PVTX01000003">
    <property type="protein sequence ID" value="PRZ08109.1"/>
    <property type="molecule type" value="Genomic_DNA"/>
</dbReference>
<dbReference type="Gene3D" id="3.40.50.1820">
    <property type="entry name" value="alpha/beta hydrolase"/>
    <property type="match status" value="1"/>
</dbReference>
<reference evidence="1 2" key="1">
    <citation type="submission" date="2018-03" db="EMBL/GenBank/DDBJ databases">
        <title>Comparative analysis of microorganisms from saline springs in Andes Mountain Range, Colombia.</title>
        <authorList>
            <person name="Rubin E."/>
        </authorList>
    </citation>
    <scope>NUCLEOTIDE SEQUENCE [LARGE SCALE GENOMIC DNA]</scope>
    <source>
        <strain evidence="1 2">CG 23</strain>
    </source>
</reference>
<organism evidence="1 2">
    <name type="scientific">Isoptericola halotolerans</name>
    <dbReference type="NCBI Taxonomy" id="300560"/>
    <lineage>
        <taxon>Bacteria</taxon>
        <taxon>Bacillati</taxon>
        <taxon>Actinomycetota</taxon>
        <taxon>Actinomycetes</taxon>
        <taxon>Micrococcales</taxon>
        <taxon>Promicromonosporaceae</taxon>
        <taxon>Isoptericola</taxon>
    </lineage>
</organism>
<comment type="caution">
    <text evidence="1">The sequence shown here is derived from an EMBL/GenBank/DDBJ whole genome shotgun (WGS) entry which is preliminary data.</text>
</comment>
<name>A0ABX5EFT6_9MICO</name>